<dbReference type="InterPro" id="IPR036318">
    <property type="entry name" value="FAD-bd_PCMH-like_sf"/>
</dbReference>
<evidence type="ECO:0000313" key="6">
    <source>
        <dbReference type="EMBL" id="SEE26189.1"/>
    </source>
</evidence>
<name>A0A1H5HDX6_RHOJO</name>
<dbReference type="AlphaFoldDB" id="A0A1H5HDX6"/>
<accession>A0A1H5HDX6</accession>
<keyword evidence="3" id="KW-0274">FAD</keyword>
<dbReference type="InterPro" id="IPR016164">
    <property type="entry name" value="FAD-linked_Oxase-like_C"/>
</dbReference>
<evidence type="ECO:0000259" key="5">
    <source>
        <dbReference type="PROSITE" id="PS51387"/>
    </source>
</evidence>
<evidence type="ECO:0000256" key="2">
    <source>
        <dbReference type="ARBA" id="ARBA00022630"/>
    </source>
</evidence>
<dbReference type="PANTHER" id="PTHR42934:SF2">
    <property type="entry name" value="GLYCOLATE OXIDASE SUBUNIT GLCD"/>
    <property type="match status" value="1"/>
</dbReference>
<dbReference type="Pfam" id="PF01565">
    <property type="entry name" value="FAD_binding_4"/>
    <property type="match status" value="1"/>
</dbReference>
<dbReference type="RefSeq" id="WP_073366157.1">
    <property type="nucleotide sequence ID" value="NZ_FNTL01000004.1"/>
</dbReference>
<dbReference type="EMBL" id="FNTL01000004">
    <property type="protein sequence ID" value="SEE26189.1"/>
    <property type="molecule type" value="Genomic_DNA"/>
</dbReference>
<dbReference type="GO" id="GO:0016491">
    <property type="term" value="F:oxidoreductase activity"/>
    <property type="evidence" value="ECO:0007669"/>
    <property type="project" value="UniProtKB-KW"/>
</dbReference>
<keyword evidence="2" id="KW-0285">Flavoprotein</keyword>
<evidence type="ECO:0000256" key="3">
    <source>
        <dbReference type="ARBA" id="ARBA00022827"/>
    </source>
</evidence>
<dbReference type="InterPro" id="IPR016169">
    <property type="entry name" value="FAD-bd_PCMH_sub2"/>
</dbReference>
<dbReference type="InterPro" id="IPR016166">
    <property type="entry name" value="FAD-bd_PCMH"/>
</dbReference>
<dbReference type="PROSITE" id="PS51387">
    <property type="entry name" value="FAD_PCMH"/>
    <property type="match status" value="1"/>
</dbReference>
<protein>
    <submittedName>
        <fullName evidence="6">Glycolate oxidase</fullName>
    </submittedName>
</protein>
<dbReference type="Gene3D" id="1.10.45.10">
    <property type="entry name" value="Vanillyl-alcohol Oxidase, Chain A, domain 4"/>
    <property type="match status" value="1"/>
</dbReference>
<comment type="cofactor">
    <cofactor evidence="1">
        <name>FAD</name>
        <dbReference type="ChEBI" id="CHEBI:57692"/>
    </cofactor>
</comment>
<dbReference type="InterPro" id="IPR051914">
    <property type="entry name" value="FAD-linked_OxidoTrans_Type4"/>
</dbReference>
<evidence type="ECO:0000256" key="1">
    <source>
        <dbReference type="ARBA" id="ARBA00001974"/>
    </source>
</evidence>
<gene>
    <name evidence="6" type="ORF">SAMN04490220_7173</name>
</gene>
<sequence length="453" mass="46483">MTDTVFEKELDALFGSSAVFDPGALAAHSIDRSGWEPDGAPTALVFAESTEQVSELLALATRHRVPVVTRGAGTGLSGGAVARNGEVVLSLERMNAILEISELDQVARAQAGVVTAEIDDAAARVGLRYAPDPGSVGISTIGGNIATNAGGLRCAKYGVTKDSVLGLEVVLADGRVVRTGRRTVKGVAGYDLTSLLVGSEGTLGVITEATLRLRPAPASTDTVSAYFPSITAAAAAASAITAAGLQPAVCELLDGVCLRALDAAEGTRLSARGEAFLLVQTDGPGSSSEARLIEKILRPLSGDVEISEDAATADALVRVRRGALPALERLGRVLIEDVAVPRSQLSAMTDEIGRIAADHDATVATMAHAGDGNLHPIFVVDSGSVVPPHVWAAAGDVFQAALRLGGTLTGEHGVGLLKKQWLGQEIDENVGGLLHGIKTVFDPLGILNPGKAI</sequence>
<proteinExistence type="predicted"/>
<dbReference type="Gene3D" id="3.30.465.10">
    <property type="match status" value="1"/>
</dbReference>
<dbReference type="InterPro" id="IPR016171">
    <property type="entry name" value="Vanillyl_alc_oxidase_C-sub2"/>
</dbReference>
<feature type="domain" description="FAD-binding PCMH-type" evidence="5">
    <location>
        <begin position="37"/>
        <end position="216"/>
    </location>
</feature>
<dbReference type="Pfam" id="PF02913">
    <property type="entry name" value="FAD-oxidase_C"/>
    <property type="match status" value="1"/>
</dbReference>
<dbReference type="FunFam" id="1.10.45.10:FF:000001">
    <property type="entry name" value="D-lactate dehydrogenase mitochondrial"/>
    <property type="match status" value="1"/>
</dbReference>
<dbReference type="InterPro" id="IPR006094">
    <property type="entry name" value="Oxid_FAD_bind_N"/>
</dbReference>
<reference evidence="7" key="1">
    <citation type="submission" date="2016-10" db="EMBL/GenBank/DDBJ databases">
        <authorList>
            <person name="Varghese N."/>
        </authorList>
    </citation>
    <scope>NUCLEOTIDE SEQUENCE [LARGE SCALE GENOMIC DNA]</scope>
    <source>
        <strain evidence="7">DSM 44719</strain>
    </source>
</reference>
<dbReference type="GO" id="GO:0071949">
    <property type="term" value="F:FAD binding"/>
    <property type="evidence" value="ECO:0007669"/>
    <property type="project" value="InterPro"/>
</dbReference>
<evidence type="ECO:0000256" key="4">
    <source>
        <dbReference type="ARBA" id="ARBA00023002"/>
    </source>
</evidence>
<dbReference type="Gene3D" id="3.30.70.2740">
    <property type="match status" value="1"/>
</dbReference>
<evidence type="ECO:0000313" key="7">
    <source>
        <dbReference type="Proteomes" id="UP000183407"/>
    </source>
</evidence>
<dbReference type="SUPFAM" id="SSF55103">
    <property type="entry name" value="FAD-linked oxidases, C-terminal domain"/>
    <property type="match status" value="1"/>
</dbReference>
<dbReference type="PANTHER" id="PTHR42934">
    <property type="entry name" value="GLYCOLATE OXIDASE SUBUNIT GLCD"/>
    <property type="match status" value="1"/>
</dbReference>
<dbReference type="InterPro" id="IPR004113">
    <property type="entry name" value="FAD-bd_oxidored_4_C"/>
</dbReference>
<dbReference type="SUPFAM" id="SSF56176">
    <property type="entry name" value="FAD-binding/transporter-associated domain-like"/>
    <property type="match status" value="1"/>
</dbReference>
<keyword evidence="4" id="KW-0560">Oxidoreductase</keyword>
<dbReference type="Proteomes" id="UP000183407">
    <property type="component" value="Unassembled WGS sequence"/>
</dbReference>
<dbReference type="OrthoDB" id="9770306at2"/>
<organism evidence="6 7">
    <name type="scientific">Rhodococcus jostii</name>
    <dbReference type="NCBI Taxonomy" id="132919"/>
    <lineage>
        <taxon>Bacteria</taxon>
        <taxon>Bacillati</taxon>
        <taxon>Actinomycetota</taxon>
        <taxon>Actinomycetes</taxon>
        <taxon>Mycobacteriales</taxon>
        <taxon>Nocardiaceae</taxon>
        <taxon>Rhodococcus</taxon>
    </lineage>
</organism>